<feature type="transmembrane region" description="Helical" evidence="1">
    <location>
        <begin position="107"/>
        <end position="130"/>
    </location>
</feature>
<evidence type="ECO:0000313" key="3">
    <source>
        <dbReference type="EMBL" id="KAA0971949.1"/>
    </source>
</evidence>
<feature type="transmembrane region" description="Helical" evidence="1">
    <location>
        <begin position="428"/>
        <end position="446"/>
    </location>
</feature>
<keyword evidence="1" id="KW-0812">Transmembrane</keyword>
<dbReference type="OrthoDB" id="9806425at2"/>
<keyword evidence="4" id="KW-1185">Reference proteome</keyword>
<keyword evidence="1" id="KW-0472">Membrane</keyword>
<accession>A0A5B0E3H3</accession>
<evidence type="ECO:0000256" key="1">
    <source>
        <dbReference type="SAM" id="Phobius"/>
    </source>
</evidence>
<dbReference type="EMBL" id="VTWH01000001">
    <property type="protein sequence ID" value="KAA0971949.1"/>
    <property type="molecule type" value="Genomic_DNA"/>
</dbReference>
<feature type="transmembrane region" description="Helical" evidence="1">
    <location>
        <begin position="404"/>
        <end position="422"/>
    </location>
</feature>
<feature type="transmembrane region" description="Helical" evidence="1">
    <location>
        <begin position="378"/>
        <end position="397"/>
    </location>
</feature>
<dbReference type="InterPro" id="IPR002823">
    <property type="entry name" value="DUF112_TM"/>
</dbReference>
<reference evidence="3 4" key="1">
    <citation type="submission" date="2019-08" db="EMBL/GenBank/DDBJ databases">
        <title>Aureimonas fodiniaquatilis sp. nov., isolated from a coal mine wastewater.</title>
        <authorList>
            <person name="Kim W."/>
        </authorList>
    </citation>
    <scope>NUCLEOTIDE SEQUENCE [LARGE SCALE GENOMIC DNA]</scope>
    <source>
        <strain evidence="3 4">CAU 1482</strain>
    </source>
</reference>
<dbReference type="Proteomes" id="UP000324738">
    <property type="component" value="Unassembled WGS sequence"/>
</dbReference>
<feature type="transmembrane region" description="Helical" evidence="1">
    <location>
        <begin position="195"/>
        <end position="215"/>
    </location>
</feature>
<dbReference type="PANTHER" id="PTHR35342:SF5">
    <property type="entry name" value="TRICARBOXYLIC TRANSPORT PROTEIN"/>
    <property type="match status" value="1"/>
</dbReference>
<feature type="transmembrane region" description="Helical" evidence="1">
    <location>
        <begin position="165"/>
        <end position="183"/>
    </location>
</feature>
<evidence type="ECO:0000313" key="4">
    <source>
        <dbReference type="Proteomes" id="UP000324738"/>
    </source>
</evidence>
<organism evidence="3 4">
    <name type="scientific">Aureimonas fodinaquatilis</name>
    <dbReference type="NCBI Taxonomy" id="2565783"/>
    <lineage>
        <taxon>Bacteria</taxon>
        <taxon>Pseudomonadati</taxon>
        <taxon>Pseudomonadota</taxon>
        <taxon>Alphaproteobacteria</taxon>
        <taxon>Hyphomicrobiales</taxon>
        <taxon>Aurantimonadaceae</taxon>
        <taxon>Aureimonas</taxon>
    </lineage>
</organism>
<feature type="transmembrane region" description="Helical" evidence="1">
    <location>
        <begin position="350"/>
        <end position="372"/>
    </location>
</feature>
<sequence>MILESLATVATLTNLIAMLSGVMLGIVGGALPGLTATMVIALLVPFTFTMAPLAALLMLCGIHAGANYGGAITAILLRTPGTPAAAATVLDGYPMAQKGQGRRAVELALYASGIGGLVSVLVMIFLSPLISNVALMFGPSEYFAIGIFGLTAIVGVAGRSLLKAIIAAALGLTLTLIGLDPVAGYPRFTFGSTDLLGGVPFLAALIGLFALPEAFRRAAKFATSKEETPQFDNSHTNIREVVQLTPEAAKSGLIGSAVGVLPGAGADVAAFIAYNEARRSAKDKSGFGKGDPRGLVAAESANNGITGGAMVPLLTLGVPGDAVTAVLIGAFTIQGIRPGPLLFETHLYSLIYPLFMGLIAINLLMLVCGYIFSGPISQIVRLPSSFIIGGVIVLSVVGAYSMQFSMFDVFIMLAFGAVGYFLEENDYPLSPIVLAIILGPMVETNLRRGLVMHSGDVLAFLSSPISLAIFALAAITVWFSVRSRRAIFA</sequence>
<feature type="transmembrane region" description="Helical" evidence="1">
    <location>
        <begin position="458"/>
        <end position="481"/>
    </location>
</feature>
<dbReference type="AlphaFoldDB" id="A0A5B0E3H3"/>
<protein>
    <submittedName>
        <fullName evidence="3">C4-dicarboxylate ABC transporter permease</fullName>
    </submittedName>
</protein>
<name>A0A5B0E3H3_9HYPH</name>
<evidence type="ECO:0000259" key="2">
    <source>
        <dbReference type="Pfam" id="PF01970"/>
    </source>
</evidence>
<gene>
    <name evidence="3" type="ORF">FPY71_02150</name>
</gene>
<feature type="transmembrane region" description="Helical" evidence="1">
    <location>
        <begin position="37"/>
        <end position="59"/>
    </location>
</feature>
<proteinExistence type="predicted"/>
<feature type="transmembrane region" description="Helical" evidence="1">
    <location>
        <begin position="12"/>
        <end position="31"/>
    </location>
</feature>
<dbReference type="Pfam" id="PF01970">
    <property type="entry name" value="TctA"/>
    <property type="match status" value="1"/>
</dbReference>
<keyword evidence="1" id="KW-1133">Transmembrane helix</keyword>
<feature type="domain" description="DUF112" evidence="2">
    <location>
        <begin position="15"/>
        <end position="434"/>
    </location>
</feature>
<feature type="transmembrane region" description="Helical" evidence="1">
    <location>
        <begin position="142"/>
        <end position="158"/>
    </location>
</feature>
<comment type="caution">
    <text evidence="3">The sequence shown here is derived from an EMBL/GenBank/DDBJ whole genome shotgun (WGS) entry which is preliminary data.</text>
</comment>
<dbReference type="PANTHER" id="PTHR35342">
    <property type="entry name" value="TRICARBOXYLIC TRANSPORT PROTEIN"/>
    <property type="match status" value="1"/>
</dbReference>
<dbReference type="RefSeq" id="WP_149297188.1">
    <property type="nucleotide sequence ID" value="NZ_VTWH01000001.1"/>
</dbReference>